<feature type="compositionally biased region" description="Polar residues" evidence="1">
    <location>
        <begin position="80"/>
        <end position="89"/>
    </location>
</feature>
<protein>
    <submittedName>
        <fullName evidence="4">Hydroxyproline-rich glycoprotein family protein</fullName>
    </submittedName>
</protein>
<keyword evidence="3" id="KW-1185">Reference proteome</keyword>
<feature type="transmembrane region" description="Helical" evidence="2">
    <location>
        <begin position="283"/>
        <end position="311"/>
    </location>
</feature>
<feature type="compositionally biased region" description="Basic and acidic residues" evidence="1">
    <location>
        <begin position="158"/>
        <end position="178"/>
    </location>
</feature>
<evidence type="ECO:0000313" key="3">
    <source>
        <dbReference type="Proteomes" id="UP000025227"/>
    </source>
</evidence>
<dbReference type="Proteomes" id="UP000025227">
    <property type="component" value="Unplaced"/>
</dbReference>
<organism evidence="3 4">
    <name type="scientific">Haemonchus contortus</name>
    <name type="common">Barber pole worm</name>
    <dbReference type="NCBI Taxonomy" id="6289"/>
    <lineage>
        <taxon>Eukaryota</taxon>
        <taxon>Metazoa</taxon>
        <taxon>Ecdysozoa</taxon>
        <taxon>Nematoda</taxon>
        <taxon>Chromadorea</taxon>
        <taxon>Rhabditida</taxon>
        <taxon>Rhabditina</taxon>
        <taxon>Rhabditomorpha</taxon>
        <taxon>Strongyloidea</taxon>
        <taxon>Trichostrongylidae</taxon>
        <taxon>Haemonchus</taxon>
    </lineage>
</organism>
<name>A0A7I4Y1Z4_HAECO</name>
<feature type="region of interest" description="Disordered" evidence="1">
    <location>
        <begin position="1"/>
        <end position="53"/>
    </location>
</feature>
<keyword evidence="2" id="KW-0812">Transmembrane</keyword>
<dbReference type="WBParaSite" id="HCON_00040840-00001">
    <property type="protein sequence ID" value="HCON_00040840-00001"/>
    <property type="gene ID" value="HCON_00040840"/>
</dbReference>
<feature type="region of interest" description="Disordered" evidence="1">
    <location>
        <begin position="67"/>
        <end position="244"/>
    </location>
</feature>
<feature type="compositionally biased region" description="Basic and acidic residues" evidence="1">
    <location>
        <begin position="103"/>
        <end position="113"/>
    </location>
</feature>
<dbReference type="OrthoDB" id="8123812at2759"/>
<keyword evidence="2" id="KW-0472">Membrane</keyword>
<sequence>MDRSGSYDDTSLRMGGYLPEIRAPTPPPPRVRPPPRPPPWLPPLPPSSIPATPLMNAYQPRTVLPVYQPRTVQPRMYRRNLSQPSSMSKDSMEAQRSKTRKFPSREERNREITQWRQGQRNSGTENKVGSGSKGEFGMFGKLGERGSARGSKGALNKEVMERRKGTGSRDEIVRKEVYGSKGRFGSRGGIGSRERVLSSDGTNEEFGSKEAFGSKEEPGSREGIGSRERVGSKEGAGEELGSRDDVVSGDAIGIREVDSPEGSARQSPPNLDDKPKRTKLRKFLFVLLFLVILLFWLLLLAWILLLVGYALEFGPLGSTFICELVPEG</sequence>
<feature type="compositionally biased region" description="Polar residues" evidence="1">
    <location>
        <begin position="114"/>
        <end position="129"/>
    </location>
</feature>
<accession>A0A7I4Y1Z4</accession>
<reference evidence="4" key="1">
    <citation type="submission" date="2020-12" db="UniProtKB">
        <authorList>
            <consortium name="WormBaseParasite"/>
        </authorList>
    </citation>
    <scope>IDENTIFICATION</scope>
    <source>
        <strain evidence="4">MHco3</strain>
    </source>
</reference>
<keyword evidence="2" id="KW-1133">Transmembrane helix</keyword>
<feature type="compositionally biased region" description="Pro residues" evidence="1">
    <location>
        <begin position="24"/>
        <end position="48"/>
    </location>
</feature>
<evidence type="ECO:0000313" key="4">
    <source>
        <dbReference type="WBParaSite" id="HCON_00040840-00001"/>
    </source>
</evidence>
<evidence type="ECO:0000256" key="1">
    <source>
        <dbReference type="SAM" id="MobiDB-lite"/>
    </source>
</evidence>
<proteinExistence type="predicted"/>
<feature type="compositionally biased region" description="Basic and acidic residues" evidence="1">
    <location>
        <begin position="206"/>
        <end position="244"/>
    </location>
</feature>
<dbReference type="AlphaFoldDB" id="A0A7I4Y1Z4"/>
<evidence type="ECO:0000256" key="2">
    <source>
        <dbReference type="SAM" id="Phobius"/>
    </source>
</evidence>